<sequence>MNTVCFLSLVFLGPAYSQTLYASKNPVPVGSNVTLSVQGVVTTGAWIFNNSMIVMMYPGNHIISTNWKDKVTLNLTSNQTSLTINSLWLQDSGEYVLQDLEGVLDRSSVQLSVQEPISNVTLKAQATDLVELNDSAVFTCSASSGTSVSYAWLNGSSVITGSESAQLSDGGAKLTIVVTRYDQGPFSCNMSNGISHEVSSLVYLKISYGPSNAMMTLLPMKLAYRTGDNITLSCSADSSPAARIWWMFDGMDLDKTGPQLHLQNVTESNSGNYTCMLHNNVTSRFSSESKMIRILSPVTEASVHIVGSQPILNNSFTLTCRTTGTVESITWMHNWSPLYSDETRVLSMDNATLTFSSVMLSDNGNYSCMASNAVSNISSQWFMLDIFYGPEKPWILGPVTATIGDNVTLICHAPSNPPSSYKWIFNGSVVADTFTYVTPPFTAEMNGTYTCMAHNNITGKNSTAHKMITALSPKKEAVEGQLYTLTCNVTGPPDLLTVDLNWFKNGHWLQVDNQTTFFTDHKNIMFNPLQKNHSGQYHCSAMNAVSAVASPPYLLLVKFGPETPVITGPEFAEIGTTAHFNCSANSYPPSTFTWWFNGSEVANSSMLTTAPLSFNMSGAYTCVAHNDVTGGNRSTTVVLTVVGKSDNNSTVLVITNSSVPIQHENFTLTCEVTGPYEQIYWLKDDMHLNANTSTTNGSMSNDIMSNDTMSNDTMSNDTIQVGEHPSAPFSLLVNYGPLSVHISGPGSAHMGSMVTLVCSASSRPDCDFYWYVNNQASILSTGPAITFPALKPHEGNYTCVARNPVTDITLHQSTRFVVVGERASERATFVLPQQPLSNNVRTVPDFSLKIWLYFSFRKKSAAGQWETLLPLQSWVRGNILFS</sequence>
<feature type="domain" description="Ig-like" evidence="6">
    <location>
        <begin position="561"/>
        <end position="638"/>
    </location>
</feature>
<dbReference type="InterPro" id="IPR052598">
    <property type="entry name" value="IgSF_CEA-related"/>
</dbReference>
<feature type="domain" description="Ig-like" evidence="6">
    <location>
        <begin position="737"/>
        <end position="811"/>
    </location>
</feature>
<dbReference type="PANTHER" id="PTHR44337:SF20">
    <property type="entry name" value="CARCINOEMBRYONIC ANTIGEN-RELATED CELL ADHESION MOLECULE 5-RELATED"/>
    <property type="match status" value="1"/>
</dbReference>
<dbReference type="CDD" id="cd00096">
    <property type="entry name" value="Ig"/>
    <property type="match status" value="2"/>
</dbReference>
<dbReference type="InterPro" id="IPR013783">
    <property type="entry name" value="Ig-like_fold"/>
</dbReference>
<proteinExistence type="predicted"/>
<dbReference type="InParanoid" id="H2SFB4"/>
<dbReference type="Pfam" id="PF13927">
    <property type="entry name" value="Ig_3"/>
    <property type="match status" value="4"/>
</dbReference>
<feature type="domain" description="Ig-like" evidence="6">
    <location>
        <begin position="210"/>
        <end position="293"/>
    </location>
</feature>
<dbReference type="AlphaFoldDB" id="H2SFB4"/>
<evidence type="ECO:0000259" key="6">
    <source>
        <dbReference type="PROSITE" id="PS50835"/>
    </source>
</evidence>
<dbReference type="GeneTree" id="ENSGT01100000263479"/>
<dbReference type="Ensembl" id="ENSTRUT00000011155.3">
    <property type="protein sequence ID" value="ENSTRUP00000011095.3"/>
    <property type="gene ID" value="ENSTRUG00000004675.3"/>
</dbReference>
<dbReference type="InterPro" id="IPR003598">
    <property type="entry name" value="Ig_sub2"/>
</dbReference>
<evidence type="ECO:0000256" key="3">
    <source>
        <dbReference type="ARBA" id="ARBA00023180"/>
    </source>
</evidence>
<evidence type="ECO:0000256" key="5">
    <source>
        <dbReference type="SAM" id="SignalP"/>
    </source>
</evidence>
<evidence type="ECO:0000313" key="8">
    <source>
        <dbReference type="Proteomes" id="UP000005226"/>
    </source>
</evidence>
<dbReference type="InterPro" id="IPR003599">
    <property type="entry name" value="Ig_sub"/>
</dbReference>
<feature type="domain" description="Ig-like" evidence="6">
    <location>
        <begin position="116"/>
        <end position="199"/>
    </location>
</feature>
<reference evidence="7 8" key="1">
    <citation type="journal article" date="2011" name="Genome Biol. Evol.">
        <title>Integration of the genetic map and genome assembly of fugu facilitates insights into distinct features of genome evolution in teleosts and mammals.</title>
        <authorList>
            <person name="Kai W."/>
            <person name="Kikuchi K."/>
            <person name="Tohari S."/>
            <person name="Chew A.K."/>
            <person name="Tay A."/>
            <person name="Fujiwara A."/>
            <person name="Hosoya S."/>
            <person name="Suetake H."/>
            <person name="Naruse K."/>
            <person name="Brenner S."/>
            <person name="Suzuki Y."/>
            <person name="Venkatesh B."/>
        </authorList>
    </citation>
    <scope>NUCLEOTIDE SEQUENCE [LARGE SCALE GENOMIC DNA]</scope>
</reference>
<keyword evidence="3" id="KW-0325">Glycoprotein</keyword>
<dbReference type="InterPro" id="IPR036179">
    <property type="entry name" value="Ig-like_dom_sf"/>
</dbReference>
<feature type="domain" description="Ig-like" evidence="6">
    <location>
        <begin position="466"/>
        <end position="550"/>
    </location>
</feature>
<reference evidence="7" key="3">
    <citation type="submission" date="2025-09" db="UniProtKB">
        <authorList>
            <consortium name="Ensembl"/>
        </authorList>
    </citation>
    <scope>IDENTIFICATION</scope>
</reference>
<keyword evidence="1 5" id="KW-0732">Signal</keyword>
<dbReference type="STRING" id="31033.ENSTRUP00000011095"/>
<reference evidence="7" key="2">
    <citation type="submission" date="2025-08" db="UniProtKB">
        <authorList>
            <consortium name="Ensembl"/>
        </authorList>
    </citation>
    <scope>IDENTIFICATION</scope>
</reference>
<dbReference type="PANTHER" id="PTHR44337">
    <property type="entry name" value="CARCINOEMBRYONIC ANTIGEN-RELATED CELL ADHESION MOLECULE 8"/>
    <property type="match status" value="1"/>
</dbReference>
<name>H2SFB4_TAKRU</name>
<dbReference type="PROSITE" id="PS50835">
    <property type="entry name" value="IG_LIKE"/>
    <property type="match status" value="7"/>
</dbReference>
<evidence type="ECO:0000256" key="4">
    <source>
        <dbReference type="ARBA" id="ARBA00023319"/>
    </source>
</evidence>
<dbReference type="Proteomes" id="UP000005226">
    <property type="component" value="Chromosome 7"/>
</dbReference>
<dbReference type="InterPro" id="IPR007110">
    <property type="entry name" value="Ig-like_dom"/>
</dbReference>
<keyword evidence="8" id="KW-1185">Reference proteome</keyword>
<dbReference type="SMART" id="SM00409">
    <property type="entry name" value="IG"/>
    <property type="match status" value="8"/>
</dbReference>
<feature type="chain" id="PRO_5025382135" description="Ig-like domain-containing protein" evidence="5">
    <location>
        <begin position="18"/>
        <end position="882"/>
    </location>
</feature>
<dbReference type="Pfam" id="PF13895">
    <property type="entry name" value="Ig_2"/>
    <property type="match status" value="2"/>
</dbReference>
<evidence type="ECO:0000313" key="7">
    <source>
        <dbReference type="Ensembl" id="ENSTRUP00000011095.3"/>
    </source>
</evidence>
<dbReference type="eggNOG" id="ENOG502RXPD">
    <property type="taxonomic scope" value="Eukaryota"/>
</dbReference>
<dbReference type="SMART" id="SM00408">
    <property type="entry name" value="IGc2"/>
    <property type="match status" value="7"/>
</dbReference>
<protein>
    <recommendedName>
        <fullName evidence="6">Ig-like domain-containing protein</fullName>
    </recommendedName>
</protein>
<keyword evidence="4" id="KW-0393">Immunoglobulin domain</keyword>
<feature type="domain" description="Ig-like" evidence="6">
    <location>
        <begin position="390"/>
        <end position="456"/>
    </location>
</feature>
<keyword evidence="2" id="KW-1015">Disulfide bond</keyword>
<accession>H2SFB4</accession>
<feature type="signal peptide" evidence="5">
    <location>
        <begin position="1"/>
        <end position="17"/>
    </location>
</feature>
<dbReference type="Gene3D" id="2.60.40.10">
    <property type="entry name" value="Immunoglobulins"/>
    <property type="match status" value="8"/>
</dbReference>
<dbReference type="SUPFAM" id="SSF48726">
    <property type="entry name" value="Immunoglobulin"/>
    <property type="match status" value="9"/>
</dbReference>
<dbReference type="HOGENOM" id="CLU_024555_7_0_1"/>
<feature type="domain" description="Ig-like" evidence="6">
    <location>
        <begin position="297"/>
        <end position="378"/>
    </location>
</feature>
<organism evidence="7 8">
    <name type="scientific">Takifugu rubripes</name>
    <name type="common">Japanese pufferfish</name>
    <name type="synonym">Fugu rubripes</name>
    <dbReference type="NCBI Taxonomy" id="31033"/>
    <lineage>
        <taxon>Eukaryota</taxon>
        <taxon>Metazoa</taxon>
        <taxon>Chordata</taxon>
        <taxon>Craniata</taxon>
        <taxon>Vertebrata</taxon>
        <taxon>Euteleostomi</taxon>
        <taxon>Actinopterygii</taxon>
        <taxon>Neopterygii</taxon>
        <taxon>Teleostei</taxon>
        <taxon>Neoteleostei</taxon>
        <taxon>Acanthomorphata</taxon>
        <taxon>Eupercaria</taxon>
        <taxon>Tetraodontiformes</taxon>
        <taxon>Tetradontoidea</taxon>
        <taxon>Tetraodontidae</taxon>
        <taxon>Takifugu</taxon>
    </lineage>
</organism>
<dbReference type="OMA" id="CKARNTG"/>
<evidence type="ECO:0000256" key="1">
    <source>
        <dbReference type="ARBA" id="ARBA00022729"/>
    </source>
</evidence>
<evidence type="ECO:0000256" key="2">
    <source>
        <dbReference type="ARBA" id="ARBA00023157"/>
    </source>
</evidence>